<reference evidence="2 3" key="1">
    <citation type="submission" date="2021-06" db="EMBL/GenBank/DDBJ databases">
        <title>Staphylococcus lentus K169 genome sequencing.</title>
        <authorList>
            <person name="Sundareshan S."/>
            <person name="Akhila D.S."/>
            <person name="Prachi D."/>
            <person name="Sivakumar R."/>
            <person name="Rajendhran J."/>
            <person name="Isloor S."/>
            <person name="Hegde N.R."/>
        </authorList>
    </citation>
    <scope>NUCLEOTIDE SEQUENCE [LARGE SCALE GENOMIC DNA]</scope>
    <source>
        <strain evidence="2 3">K169</strain>
    </source>
</reference>
<dbReference type="Pfam" id="PF12146">
    <property type="entry name" value="Hydrolase_4"/>
    <property type="match status" value="1"/>
</dbReference>
<gene>
    <name evidence="2" type="ORF">KQ656_01440</name>
</gene>
<dbReference type="InterPro" id="IPR051044">
    <property type="entry name" value="MAG_DAG_Lipase"/>
</dbReference>
<feature type="domain" description="Serine aminopeptidase S33" evidence="1">
    <location>
        <begin position="50"/>
        <end position="312"/>
    </location>
</feature>
<dbReference type="EMBL" id="JAHLZN010000001">
    <property type="protein sequence ID" value="MBU6112597.1"/>
    <property type="molecule type" value="Genomic_DNA"/>
</dbReference>
<name>A0ABS6GVD2_MAMLE</name>
<dbReference type="Gene3D" id="3.40.50.1820">
    <property type="entry name" value="alpha/beta hydrolase"/>
    <property type="match status" value="1"/>
</dbReference>
<dbReference type="InterPro" id="IPR022742">
    <property type="entry name" value="Hydrolase_4"/>
</dbReference>
<proteinExistence type="predicted"/>
<accession>A0ABS6GVD2</accession>
<keyword evidence="3" id="KW-1185">Reference proteome</keyword>
<dbReference type="RefSeq" id="WP_194200770.1">
    <property type="nucleotide sequence ID" value="NZ_JADGLT010000219.1"/>
</dbReference>
<dbReference type="PANTHER" id="PTHR11614">
    <property type="entry name" value="PHOSPHOLIPASE-RELATED"/>
    <property type="match status" value="1"/>
</dbReference>
<evidence type="ECO:0000313" key="3">
    <source>
        <dbReference type="Proteomes" id="UP000770161"/>
    </source>
</evidence>
<evidence type="ECO:0000313" key="2">
    <source>
        <dbReference type="EMBL" id="MBU6112597.1"/>
    </source>
</evidence>
<comment type="caution">
    <text evidence="2">The sequence shown here is derived from an EMBL/GenBank/DDBJ whole genome shotgun (WGS) entry which is preliminary data.</text>
</comment>
<evidence type="ECO:0000259" key="1">
    <source>
        <dbReference type="Pfam" id="PF12146"/>
    </source>
</evidence>
<sequence length="336" mass="39053">MYESNVFLSSIEFAIIMVEGGVRILRRFNHMITLSSGQTLEVTIDKTDEKPIGILHILHGVSEHKDRYDGIVEYFCKRGFHVIRHNHRGHGKKIEESTRGHFNSLKELVEDLKEIRDTFKPELNNDLPYILLGHSMGSLVARKYVHDYPNDVNILILSGTVVYSNIQGKLNLYGLKFVNLFLGNRTKSKLINNLAFKTPNRKHKELNKDNNWISESEENKKIYEEDPYTGYSVSHRVFLETVKSAELSKKSSYIKKQNLNMPILLLSGKEDHFGGFGTGIKKLATLYKRNGVKHVTVQLYKNKRHEVLFETNQFVVYEHIFNWLMTQIKQLEKEEQ</sequence>
<dbReference type="SUPFAM" id="SSF53474">
    <property type="entry name" value="alpha/beta-Hydrolases"/>
    <property type="match status" value="1"/>
</dbReference>
<dbReference type="InterPro" id="IPR029058">
    <property type="entry name" value="AB_hydrolase_fold"/>
</dbReference>
<dbReference type="Proteomes" id="UP000770161">
    <property type="component" value="Unassembled WGS sequence"/>
</dbReference>
<organism evidence="2 3">
    <name type="scientific">Mammaliicoccus lentus</name>
    <name type="common">Staphylococcus lentus</name>
    <dbReference type="NCBI Taxonomy" id="42858"/>
    <lineage>
        <taxon>Bacteria</taxon>
        <taxon>Bacillati</taxon>
        <taxon>Bacillota</taxon>
        <taxon>Bacilli</taxon>
        <taxon>Bacillales</taxon>
        <taxon>Staphylococcaceae</taxon>
        <taxon>Mammaliicoccus</taxon>
    </lineage>
</organism>
<protein>
    <submittedName>
        <fullName evidence="2">Lysophospholipase</fullName>
    </submittedName>
</protein>